<organism evidence="2 3">
    <name type="scientific">Leptospira ryugenii</name>
    <dbReference type="NCBI Taxonomy" id="1917863"/>
    <lineage>
        <taxon>Bacteria</taxon>
        <taxon>Pseudomonadati</taxon>
        <taxon>Spirochaetota</taxon>
        <taxon>Spirochaetia</taxon>
        <taxon>Leptospirales</taxon>
        <taxon>Leptospiraceae</taxon>
        <taxon>Leptospira</taxon>
    </lineage>
</organism>
<dbReference type="EMBL" id="BFBB01000002">
    <property type="protein sequence ID" value="GBF49032.1"/>
    <property type="molecule type" value="Genomic_DNA"/>
</dbReference>
<sequence>MKPILILLLLTTHFLYAQSSGSLAEEFAKLDAHVKNPKKSADEKKKTLETNLLNSLRSSLTHRLTNPKKELKDLKIQDLVSERQPGTNNFFVKYKNYLIAYQFASDPEENLVNPSEEYLLERSPGDDLSANHDDKK</sequence>
<dbReference type="OrthoDB" id="337662at2"/>
<keyword evidence="1" id="KW-0732">Signal</keyword>
<feature type="signal peptide" evidence="1">
    <location>
        <begin position="1"/>
        <end position="17"/>
    </location>
</feature>
<accession>A0A2P2DWN8</accession>
<reference evidence="2 3" key="1">
    <citation type="submission" date="2018-02" db="EMBL/GenBank/DDBJ databases">
        <title>Novel Leptospira species isolated from soil and water in Japan.</title>
        <authorList>
            <person name="Nakao R."/>
            <person name="Masuzawa T."/>
        </authorList>
    </citation>
    <scope>NUCLEOTIDE SEQUENCE [LARGE SCALE GENOMIC DNA]</scope>
    <source>
        <strain evidence="2 3">YH101</strain>
    </source>
</reference>
<dbReference type="Proteomes" id="UP000245133">
    <property type="component" value="Unassembled WGS sequence"/>
</dbReference>
<evidence type="ECO:0000256" key="1">
    <source>
        <dbReference type="SAM" id="SignalP"/>
    </source>
</evidence>
<evidence type="ECO:0000313" key="3">
    <source>
        <dbReference type="Proteomes" id="UP000245133"/>
    </source>
</evidence>
<keyword evidence="3" id="KW-1185">Reference proteome</keyword>
<proteinExistence type="predicted"/>
<feature type="chain" id="PRO_5015168076" evidence="1">
    <location>
        <begin position="18"/>
        <end position="136"/>
    </location>
</feature>
<dbReference type="RefSeq" id="WP_108973455.1">
    <property type="nucleotide sequence ID" value="NZ_BFBB01000002.1"/>
</dbReference>
<comment type="caution">
    <text evidence="2">The sequence shown here is derived from an EMBL/GenBank/DDBJ whole genome shotgun (WGS) entry which is preliminary data.</text>
</comment>
<gene>
    <name evidence="2" type="ORF">LPTSP4_05410</name>
</gene>
<dbReference type="AlphaFoldDB" id="A0A2P2DWN8"/>
<evidence type="ECO:0000313" key="2">
    <source>
        <dbReference type="EMBL" id="GBF49032.1"/>
    </source>
</evidence>
<protein>
    <submittedName>
        <fullName evidence="2">Uncharacterized protein</fullName>
    </submittedName>
</protein>
<dbReference type="NCBIfam" id="NF047613">
    <property type="entry name" value="LIC11625_fam"/>
    <property type="match status" value="1"/>
</dbReference>
<name>A0A2P2DWN8_9LEPT</name>